<dbReference type="Pfam" id="PF08387">
    <property type="entry name" value="FBD"/>
    <property type="match status" value="1"/>
</dbReference>
<dbReference type="PANTHER" id="PTHR32141">
    <property type="match status" value="1"/>
</dbReference>
<accession>A0A3L6PN83</accession>
<dbReference type="PANTHER" id="PTHR32141:SF179">
    <property type="entry name" value="F-BOX DOMAIN-CONTAINING PROTEIN"/>
    <property type="match status" value="1"/>
</dbReference>
<dbReference type="SUPFAM" id="SSF81383">
    <property type="entry name" value="F-box domain"/>
    <property type="match status" value="1"/>
</dbReference>
<keyword evidence="4" id="KW-1185">Reference proteome</keyword>
<reference evidence="4" key="1">
    <citation type="journal article" date="2019" name="Nat. Commun.">
        <title>The genome of broomcorn millet.</title>
        <authorList>
            <person name="Zou C."/>
            <person name="Miki D."/>
            <person name="Li D."/>
            <person name="Tang Q."/>
            <person name="Xiao L."/>
            <person name="Rajput S."/>
            <person name="Deng P."/>
            <person name="Jia W."/>
            <person name="Huang R."/>
            <person name="Zhang M."/>
            <person name="Sun Y."/>
            <person name="Hu J."/>
            <person name="Fu X."/>
            <person name="Schnable P.S."/>
            <person name="Li F."/>
            <person name="Zhang H."/>
            <person name="Feng B."/>
            <person name="Zhu X."/>
            <person name="Liu R."/>
            <person name="Schnable J.C."/>
            <person name="Zhu J.-K."/>
            <person name="Zhang H."/>
        </authorList>
    </citation>
    <scope>NUCLEOTIDE SEQUENCE [LARGE SCALE GENOMIC DNA]</scope>
</reference>
<evidence type="ECO:0000313" key="4">
    <source>
        <dbReference type="Proteomes" id="UP000275267"/>
    </source>
</evidence>
<dbReference type="Pfam" id="PF24758">
    <property type="entry name" value="LRR_At5g56370"/>
    <property type="match status" value="1"/>
</dbReference>
<evidence type="ECO:0000256" key="1">
    <source>
        <dbReference type="SAM" id="MobiDB-lite"/>
    </source>
</evidence>
<feature type="domain" description="FBD" evidence="2">
    <location>
        <begin position="395"/>
        <end position="459"/>
    </location>
</feature>
<dbReference type="Proteomes" id="UP000275267">
    <property type="component" value="Unassembled WGS sequence"/>
</dbReference>
<dbReference type="Pfam" id="PF00646">
    <property type="entry name" value="F-box"/>
    <property type="match status" value="1"/>
</dbReference>
<name>A0A3L6PN83_PANMI</name>
<dbReference type="InterPro" id="IPR032675">
    <property type="entry name" value="LRR_dom_sf"/>
</dbReference>
<dbReference type="InterPro" id="IPR036047">
    <property type="entry name" value="F-box-like_dom_sf"/>
</dbReference>
<organism evidence="3 4">
    <name type="scientific">Panicum miliaceum</name>
    <name type="common">Proso millet</name>
    <name type="synonym">Broomcorn millet</name>
    <dbReference type="NCBI Taxonomy" id="4540"/>
    <lineage>
        <taxon>Eukaryota</taxon>
        <taxon>Viridiplantae</taxon>
        <taxon>Streptophyta</taxon>
        <taxon>Embryophyta</taxon>
        <taxon>Tracheophyta</taxon>
        <taxon>Spermatophyta</taxon>
        <taxon>Magnoliopsida</taxon>
        <taxon>Liliopsida</taxon>
        <taxon>Poales</taxon>
        <taxon>Poaceae</taxon>
        <taxon>PACMAD clade</taxon>
        <taxon>Panicoideae</taxon>
        <taxon>Panicodae</taxon>
        <taxon>Paniceae</taxon>
        <taxon>Panicinae</taxon>
        <taxon>Panicum</taxon>
        <taxon>Panicum sect. Panicum</taxon>
    </lineage>
</organism>
<dbReference type="InterPro" id="IPR006566">
    <property type="entry name" value="FBD"/>
</dbReference>
<dbReference type="InterPro" id="IPR001810">
    <property type="entry name" value="F-box_dom"/>
</dbReference>
<comment type="caution">
    <text evidence="3">The sequence shown here is derived from an EMBL/GenBank/DDBJ whole genome shotgun (WGS) entry which is preliminary data.</text>
</comment>
<gene>
    <name evidence="3" type="ORF">C2845_PM14G10040</name>
</gene>
<dbReference type="AlphaFoldDB" id="A0A3L6PN83"/>
<evidence type="ECO:0000313" key="3">
    <source>
        <dbReference type="EMBL" id="RLM60659.1"/>
    </source>
</evidence>
<proteinExistence type="predicted"/>
<dbReference type="InterPro" id="IPR055302">
    <property type="entry name" value="F-box_dom-containing"/>
</dbReference>
<dbReference type="SUPFAM" id="SSF52047">
    <property type="entry name" value="RNI-like"/>
    <property type="match status" value="1"/>
</dbReference>
<dbReference type="OrthoDB" id="1083020at2759"/>
<dbReference type="InterPro" id="IPR055411">
    <property type="entry name" value="LRR_FXL15/At3g58940/PEG3-like"/>
</dbReference>
<dbReference type="Gene3D" id="3.80.10.10">
    <property type="entry name" value="Ribonuclease Inhibitor"/>
    <property type="match status" value="1"/>
</dbReference>
<evidence type="ECO:0000259" key="2">
    <source>
        <dbReference type="SMART" id="SM00579"/>
    </source>
</evidence>
<dbReference type="STRING" id="4540.A0A3L6PN83"/>
<dbReference type="EMBL" id="PQIB02000016">
    <property type="protein sequence ID" value="RLM60659.1"/>
    <property type="molecule type" value="Genomic_DNA"/>
</dbReference>
<feature type="region of interest" description="Disordered" evidence="1">
    <location>
        <begin position="24"/>
        <end position="46"/>
    </location>
</feature>
<dbReference type="SMART" id="SM00579">
    <property type="entry name" value="FBD"/>
    <property type="match status" value="1"/>
</dbReference>
<protein>
    <recommendedName>
        <fullName evidence="2">FBD domain-containing protein</fullName>
    </recommendedName>
</protein>
<sequence>MAPLNPNTAKRKATGTLKSAKCGVAKRVPKNPMRGGTGSSRTADEEDLQDRISALPDDMLCCILTLLSVHDAARTTVLSKRWLHLFRSPECQSDTIDDKYVWHAQRQLNIDFSWSMWEWRCPGITSALLASLARPRRICRFIIQQTLPWDSELSLWLKTLSQGGVVEEIVLEMPYLQVCLPHFIFNCSSLRSLSLSCLRWPLIDGPNGVPAGYVPSWTLPFLAELTLHYMDMTTRDTEDLLRRCPALLSLSICYSLHVQDRSLTIRCENLLNLTIQDGVVASSYDEVSIVHAPKLERLLLVLDPLCLGSTRLEAFPRLHTLGIFKKYELQVALGQVRTIALMTNLGKSDEVQKAITLLHKLPRLETLHMQMVAGRSDSTKSKLTSFKKMAGGPIECLESSLKTVVLRVQNLSHRQLAFANFLLGAAKVLKSMVIFSETMAGKLLRAESRGFPSAQVVFMENSDCDLKISISASDYKLADPFMP</sequence>